<evidence type="ECO:0000256" key="6">
    <source>
        <dbReference type="ARBA" id="ARBA00022583"/>
    </source>
</evidence>
<evidence type="ECO:0000256" key="8">
    <source>
        <dbReference type="ARBA" id="ARBA00022737"/>
    </source>
</evidence>
<keyword evidence="3" id="KW-1003">Cell membrane</keyword>
<protein>
    <submittedName>
        <fullName evidence="16">Low-density lipoprotein receptor-related protein 1-like</fullName>
    </submittedName>
</protein>
<dbReference type="FunFam" id="4.10.400.10:FF:000030">
    <property type="entry name" value="Sortilin related receptor 1"/>
    <property type="match status" value="1"/>
</dbReference>
<keyword evidence="4" id="KW-0964">Secreted</keyword>
<evidence type="ECO:0000256" key="12">
    <source>
        <dbReference type="ARBA" id="ARBA00023170"/>
    </source>
</evidence>
<keyword evidence="7" id="KW-0812">Transmembrane</keyword>
<comment type="subcellular location">
    <subcellularLocation>
        <location evidence="1">Cell membrane</location>
        <topology evidence="1">Single-pass type I membrane protein</topology>
    </subcellularLocation>
    <subcellularLocation>
        <location evidence="2">Secreted</location>
    </subcellularLocation>
</comment>
<evidence type="ECO:0000256" key="14">
    <source>
        <dbReference type="PROSITE-ProRule" id="PRU00124"/>
    </source>
</evidence>
<sequence length="125" mass="13587">MSLATGLLLLGLLHSLEVISPALAIDVPKTCSPKQFGCRDGTCIPKGWRCDREKDCPDGSDEEPDVCPHSTVSWCPHNEYHCGGTELCIHLSKLCNGVPDCTDGWDEGPHCRGIIDAHIYTAARQ</sequence>
<accession>A0AAV6QLP9</accession>
<keyword evidence="15" id="KW-0732">Signal</keyword>
<evidence type="ECO:0000256" key="3">
    <source>
        <dbReference type="ARBA" id="ARBA00022475"/>
    </source>
</evidence>
<dbReference type="PANTHER" id="PTHR22722">
    <property type="entry name" value="LOW-DENSITY LIPOPROTEIN RECEPTOR-RELATED PROTEIN 2-RELATED"/>
    <property type="match status" value="1"/>
</dbReference>
<dbReference type="GO" id="GO:0043235">
    <property type="term" value="C:receptor complex"/>
    <property type="evidence" value="ECO:0007669"/>
    <property type="project" value="TreeGrafter"/>
</dbReference>
<dbReference type="PANTHER" id="PTHR22722:SF14">
    <property type="entry name" value="MEGALIN, ISOFORM A"/>
    <property type="match status" value="1"/>
</dbReference>
<keyword evidence="10" id="KW-0472">Membrane</keyword>
<dbReference type="GO" id="GO:0016324">
    <property type="term" value="C:apical plasma membrane"/>
    <property type="evidence" value="ECO:0007669"/>
    <property type="project" value="TreeGrafter"/>
</dbReference>
<evidence type="ECO:0000256" key="9">
    <source>
        <dbReference type="ARBA" id="ARBA00022989"/>
    </source>
</evidence>
<feature type="signal peptide" evidence="15">
    <location>
        <begin position="1"/>
        <end position="24"/>
    </location>
</feature>
<evidence type="ECO:0000256" key="13">
    <source>
        <dbReference type="ARBA" id="ARBA00023180"/>
    </source>
</evidence>
<keyword evidence="17" id="KW-1185">Reference proteome</keyword>
<feature type="disulfide bond" evidence="14">
    <location>
        <begin position="31"/>
        <end position="43"/>
    </location>
</feature>
<evidence type="ECO:0000256" key="2">
    <source>
        <dbReference type="ARBA" id="ARBA00004613"/>
    </source>
</evidence>
<dbReference type="SMART" id="SM00192">
    <property type="entry name" value="LDLa"/>
    <property type="match status" value="2"/>
</dbReference>
<comment type="caution">
    <text evidence="14">Lacks conserved residue(s) required for the propagation of feature annotation.</text>
</comment>
<feature type="chain" id="PRO_5043787008" evidence="15">
    <location>
        <begin position="25"/>
        <end position="125"/>
    </location>
</feature>
<dbReference type="PROSITE" id="PS01209">
    <property type="entry name" value="LDLRA_1"/>
    <property type="match status" value="2"/>
</dbReference>
<dbReference type="EMBL" id="JAGKHQ010000016">
    <property type="protein sequence ID" value="KAG7494681.1"/>
    <property type="molecule type" value="Genomic_DNA"/>
</dbReference>
<dbReference type="CDD" id="cd00112">
    <property type="entry name" value="LDLa"/>
    <property type="match status" value="2"/>
</dbReference>
<dbReference type="GO" id="GO:0006898">
    <property type="term" value="P:receptor-mediated endocytosis"/>
    <property type="evidence" value="ECO:0007669"/>
    <property type="project" value="TreeGrafter"/>
</dbReference>
<keyword evidence="11 14" id="KW-1015">Disulfide bond</keyword>
<dbReference type="InterPro" id="IPR002172">
    <property type="entry name" value="LDrepeatLR_classA_rpt"/>
</dbReference>
<gene>
    <name evidence="16" type="ORF">JOB18_035764</name>
</gene>
<dbReference type="Pfam" id="PF00057">
    <property type="entry name" value="Ldl_recept_a"/>
    <property type="match status" value="2"/>
</dbReference>
<evidence type="ECO:0000256" key="1">
    <source>
        <dbReference type="ARBA" id="ARBA00004251"/>
    </source>
</evidence>
<proteinExistence type="predicted"/>
<dbReference type="GO" id="GO:0042562">
    <property type="term" value="F:hormone binding"/>
    <property type="evidence" value="ECO:0007669"/>
    <property type="project" value="TreeGrafter"/>
</dbReference>
<dbReference type="AlphaFoldDB" id="A0AAV6QLP9"/>
<comment type="caution">
    <text evidence="16">The sequence shown here is derived from an EMBL/GenBank/DDBJ whole genome shotgun (WGS) entry which is preliminary data.</text>
</comment>
<dbReference type="GO" id="GO:0005576">
    <property type="term" value="C:extracellular region"/>
    <property type="evidence" value="ECO:0007669"/>
    <property type="project" value="UniProtKB-SubCell"/>
</dbReference>
<keyword evidence="8" id="KW-0677">Repeat</keyword>
<dbReference type="PROSITE" id="PS50068">
    <property type="entry name" value="LDLRA_2"/>
    <property type="match status" value="2"/>
</dbReference>
<feature type="disulfide bond" evidence="14">
    <location>
        <begin position="38"/>
        <end position="56"/>
    </location>
</feature>
<evidence type="ECO:0000256" key="5">
    <source>
        <dbReference type="ARBA" id="ARBA00022536"/>
    </source>
</evidence>
<dbReference type="InterPro" id="IPR051221">
    <property type="entry name" value="LDLR-related"/>
</dbReference>
<dbReference type="InterPro" id="IPR023415">
    <property type="entry name" value="LDLR_class-A_CS"/>
</dbReference>
<evidence type="ECO:0000256" key="10">
    <source>
        <dbReference type="ARBA" id="ARBA00023136"/>
    </source>
</evidence>
<evidence type="ECO:0000256" key="15">
    <source>
        <dbReference type="SAM" id="SignalP"/>
    </source>
</evidence>
<keyword evidence="12 16" id="KW-0675">Receptor</keyword>
<name>A0AAV6QLP9_SOLSE</name>
<dbReference type="Proteomes" id="UP000693946">
    <property type="component" value="Linkage Group LG4"/>
</dbReference>
<keyword evidence="9" id="KW-1133">Transmembrane helix</keyword>
<keyword evidence="13" id="KW-0325">Glycoprotein</keyword>
<evidence type="ECO:0000256" key="11">
    <source>
        <dbReference type="ARBA" id="ARBA00023157"/>
    </source>
</evidence>
<keyword evidence="5" id="KW-0245">EGF-like domain</keyword>
<evidence type="ECO:0000256" key="4">
    <source>
        <dbReference type="ARBA" id="ARBA00022525"/>
    </source>
</evidence>
<reference evidence="16 17" key="1">
    <citation type="journal article" date="2021" name="Sci. Rep.">
        <title>Chromosome anchoring in Senegalese sole (Solea senegalensis) reveals sex-associated markers and genome rearrangements in flatfish.</title>
        <authorList>
            <person name="Guerrero-Cozar I."/>
            <person name="Gomez-Garrido J."/>
            <person name="Berbel C."/>
            <person name="Martinez-Blanch J.F."/>
            <person name="Alioto T."/>
            <person name="Claros M.G."/>
            <person name="Gagnaire P.A."/>
            <person name="Manchado M."/>
        </authorList>
    </citation>
    <scope>NUCLEOTIDE SEQUENCE [LARGE SCALE GENOMIC DNA]</scope>
    <source>
        <strain evidence="16">Sse05_10M</strain>
    </source>
</reference>
<evidence type="ECO:0000256" key="7">
    <source>
        <dbReference type="ARBA" id="ARBA00022692"/>
    </source>
</evidence>
<keyword evidence="6" id="KW-0254">Endocytosis</keyword>
<keyword evidence="16" id="KW-0449">Lipoprotein</keyword>
<organism evidence="16 17">
    <name type="scientific">Solea senegalensis</name>
    <name type="common">Senegalese sole</name>
    <dbReference type="NCBI Taxonomy" id="28829"/>
    <lineage>
        <taxon>Eukaryota</taxon>
        <taxon>Metazoa</taxon>
        <taxon>Chordata</taxon>
        <taxon>Craniata</taxon>
        <taxon>Vertebrata</taxon>
        <taxon>Euteleostomi</taxon>
        <taxon>Actinopterygii</taxon>
        <taxon>Neopterygii</taxon>
        <taxon>Teleostei</taxon>
        <taxon>Neoteleostei</taxon>
        <taxon>Acanthomorphata</taxon>
        <taxon>Carangaria</taxon>
        <taxon>Pleuronectiformes</taxon>
        <taxon>Pleuronectoidei</taxon>
        <taxon>Soleidae</taxon>
        <taxon>Solea</taxon>
    </lineage>
</organism>
<evidence type="ECO:0000313" key="16">
    <source>
        <dbReference type="EMBL" id="KAG7494681.1"/>
    </source>
</evidence>
<evidence type="ECO:0000313" key="17">
    <source>
        <dbReference type="Proteomes" id="UP000693946"/>
    </source>
</evidence>